<gene>
    <name evidence="1" type="ORF">CLEP1334_LOCUS9648</name>
</gene>
<protein>
    <submittedName>
        <fullName evidence="1">Uncharacterized protein</fullName>
    </submittedName>
</protein>
<reference evidence="1" key="1">
    <citation type="submission" date="2021-01" db="EMBL/GenBank/DDBJ databases">
        <authorList>
            <person name="Corre E."/>
            <person name="Pelletier E."/>
            <person name="Niang G."/>
            <person name="Scheremetjew M."/>
            <person name="Finn R."/>
            <person name="Kale V."/>
            <person name="Holt S."/>
            <person name="Cochrane G."/>
            <person name="Meng A."/>
            <person name="Brown T."/>
            <person name="Cohen L."/>
        </authorList>
    </citation>
    <scope>NUCLEOTIDE SEQUENCE</scope>
    <source>
        <strain evidence="1">RCC1130</strain>
    </source>
</reference>
<organism evidence="1">
    <name type="scientific">Calcidiscus leptoporus</name>
    <dbReference type="NCBI Taxonomy" id="127549"/>
    <lineage>
        <taxon>Eukaryota</taxon>
        <taxon>Haptista</taxon>
        <taxon>Haptophyta</taxon>
        <taxon>Prymnesiophyceae</taxon>
        <taxon>Coccolithales</taxon>
        <taxon>Calcidiscaceae</taxon>
        <taxon>Calcidiscus</taxon>
    </lineage>
</organism>
<dbReference type="EMBL" id="HBER01019115">
    <property type="protein sequence ID" value="CAD8534393.1"/>
    <property type="molecule type" value="Transcribed_RNA"/>
</dbReference>
<dbReference type="AlphaFoldDB" id="A0A7S0IXI9"/>
<name>A0A7S0IXI9_9EUKA</name>
<sequence>MCALSLQSGREIDPSTNRTVAVQLPPFFSTAWMPAGTEQPDGALGAPCVGRKSLGWSKSTIVTHVHDEYRFTLVSVEVSTTLAFPVYHFLHGHISEHGELSCDSYAPKPFASPWRVTDSPSCITAWGNWLLLRHDSGEEMACKHMRWTALNVVTSCCLTATLPIEQHSAQSAYAKLQQQIDAL</sequence>
<evidence type="ECO:0000313" key="1">
    <source>
        <dbReference type="EMBL" id="CAD8534393.1"/>
    </source>
</evidence>
<accession>A0A7S0IXI9</accession>
<proteinExistence type="predicted"/>